<organism evidence="5 6">
    <name type="scientific">Rubrivivax rivuli</name>
    <dbReference type="NCBI Taxonomy" id="1862385"/>
    <lineage>
        <taxon>Bacteria</taxon>
        <taxon>Pseudomonadati</taxon>
        <taxon>Pseudomonadota</taxon>
        <taxon>Betaproteobacteria</taxon>
        <taxon>Burkholderiales</taxon>
        <taxon>Sphaerotilaceae</taxon>
        <taxon>Rubrivivax</taxon>
    </lineage>
</organism>
<dbReference type="OrthoDB" id="9799608at2"/>
<dbReference type="InterPro" id="IPR049382">
    <property type="entry name" value="FGGY_C_2"/>
</dbReference>
<dbReference type="PANTHER" id="PTHR43095:SF5">
    <property type="entry name" value="XYLULOSE KINASE"/>
    <property type="match status" value="1"/>
</dbReference>
<evidence type="ECO:0000256" key="2">
    <source>
        <dbReference type="ARBA" id="ARBA00022679"/>
    </source>
</evidence>
<keyword evidence="2" id="KW-0808">Transferase</keyword>
<evidence type="ECO:0000259" key="4">
    <source>
        <dbReference type="Pfam" id="PF21546"/>
    </source>
</evidence>
<protein>
    <submittedName>
        <fullName evidence="5">L-fuculose kinase</fullName>
    </submittedName>
</protein>
<dbReference type="CDD" id="cd07772">
    <property type="entry name" value="ASKHA_NBD_FGGY_NaCK-like"/>
    <property type="match status" value="1"/>
</dbReference>
<evidence type="ECO:0000256" key="3">
    <source>
        <dbReference type="ARBA" id="ARBA00022777"/>
    </source>
</evidence>
<dbReference type="GO" id="GO:0016301">
    <property type="term" value="F:kinase activity"/>
    <property type="evidence" value="ECO:0007669"/>
    <property type="project" value="UniProtKB-KW"/>
</dbReference>
<evidence type="ECO:0000313" key="6">
    <source>
        <dbReference type="Proteomes" id="UP000285575"/>
    </source>
</evidence>
<dbReference type="RefSeq" id="WP_128230251.1">
    <property type="nucleotide sequence ID" value="NZ_SACR01000006.1"/>
</dbReference>
<keyword evidence="3 5" id="KW-0418">Kinase</keyword>
<dbReference type="InterPro" id="IPR043129">
    <property type="entry name" value="ATPase_NBD"/>
</dbReference>
<keyword evidence="6" id="KW-1185">Reference proteome</keyword>
<gene>
    <name evidence="5" type="ORF">EOE66_18610</name>
</gene>
<feature type="domain" description="Carbohydrate kinase FGGY C-terminal" evidence="4">
    <location>
        <begin position="243"/>
        <end position="425"/>
    </location>
</feature>
<dbReference type="EMBL" id="SACR01000006">
    <property type="protein sequence ID" value="RVU43693.1"/>
    <property type="molecule type" value="Genomic_DNA"/>
</dbReference>
<comment type="caution">
    <text evidence="5">The sequence shown here is derived from an EMBL/GenBank/DDBJ whole genome shotgun (WGS) entry which is preliminary data.</text>
</comment>
<dbReference type="Proteomes" id="UP000285575">
    <property type="component" value="Unassembled WGS sequence"/>
</dbReference>
<dbReference type="PANTHER" id="PTHR43095">
    <property type="entry name" value="SUGAR KINASE"/>
    <property type="match status" value="1"/>
</dbReference>
<dbReference type="AlphaFoldDB" id="A0A437RAC4"/>
<accession>A0A437RAC4</accession>
<proteinExistence type="inferred from homology"/>
<dbReference type="InterPro" id="IPR050406">
    <property type="entry name" value="FGGY_Carb_Kinase"/>
</dbReference>
<sequence length="466" mass="49954">MLDIGKTRSKLLVLDRAGQVVAQADHASGALPASAACPWGALDTPGIEAWLHGAMEALGPLRQRLARVVTSAHGAAFAAVDDQGLCWPVPDYEFEGFDERPADWPQQIGAFTETQSPDLPRGLNAATQFDWLERHAPATFARGQLLPYAQYWAWWLSGVAASEASSLGCHTHLWNPTSGQPSLLAQRRGWAGRLAPVRRAWEVLGPVRPALAQRLGLPPSLRVHTGAHDSNACLARYLRSHPRMTLVTTGTWIVVMAPGAPERRLDAELDLLGNVSVRHERVPTGRFMGGRELQQLCAGAEPELANEADLQRLLQRGVMAWPGFETQGGPFRQRAGTVVDAQGEIALQALSPSERATLAAMYAAQVTAWIIERLGGLGPTIVEGPFSRNPVYTGVLAALLPREALMVSADPLEGTARGAWMLAHWTEPAVTSPATQPAVPLGGAALTALHARWCAHAQGLVADTVS</sequence>
<evidence type="ECO:0000313" key="5">
    <source>
        <dbReference type="EMBL" id="RVU43693.1"/>
    </source>
</evidence>
<reference evidence="5 6" key="1">
    <citation type="submission" date="2019-01" db="EMBL/GenBank/DDBJ databases">
        <authorList>
            <person name="Chen W.-M."/>
        </authorList>
    </citation>
    <scope>NUCLEOTIDE SEQUENCE [LARGE SCALE GENOMIC DNA]</scope>
    <source>
        <strain evidence="5 6">KYPY4</strain>
    </source>
</reference>
<name>A0A437RAC4_9BURK</name>
<evidence type="ECO:0000256" key="1">
    <source>
        <dbReference type="ARBA" id="ARBA00009156"/>
    </source>
</evidence>
<comment type="similarity">
    <text evidence="1">Belongs to the FGGY kinase family.</text>
</comment>
<dbReference type="SUPFAM" id="SSF53067">
    <property type="entry name" value="Actin-like ATPase domain"/>
    <property type="match status" value="1"/>
</dbReference>
<dbReference type="Pfam" id="PF21546">
    <property type="entry name" value="FGGY_C_2"/>
    <property type="match status" value="1"/>
</dbReference>
<dbReference type="Gene3D" id="3.30.420.40">
    <property type="match status" value="2"/>
</dbReference>